<evidence type="ECO:0000256" key="8">
    <source>
        <dbReference type="RuleBase" id="RU366045"/>
    </source>
</evidence>
<comment type="catalytic activity">
    <reaction evidence="6">
        <text>6-methylsalicylate + H(+) = 3-methylphenol + CO2</text>
        <dbReference type="Rhea" id="RHEA:23112"/>
        <dbReference type="ChEBI" id="CHEBI:15378"/>
        <dbReference type="ChEBI" id="CHEBI:16526"/>
        <dbReference type="ChEBI" id="CHEBI:17231"/>
        <dbReference type="ChEBI" id="CHEBI:36658"/>
        <dbReference type="EC" id="4.1.1.52"/>
    </reaction>
    <physiologicalReaction direction="left-to-right" evidence="6">
        <dbReference type="Rhea" id="RHEA:23113"/>
    </physiologicalReaction>
</comment>
<proteinExistence type="inferred from homology"/>
<name>A0AAD7JRD1_9AGAR</name>
<keyword evidence="5 8" id="KW-0456">Lyase</keyword>
<dbReference type="InterPro" id="IPR032466">
    <property type="entry name" value="Metal_Hydrolase"/>
</dbReference>
<dbReference type="PANTHER" id="PTHR21240:SF29">
    <property type="entry name" value="AMIDOHYDROLASE-RELATED DOMAIN-CONTAINING PROTEIN"/>
    <property type="match status" value="1"/>
</dbReference>
<dbReference type="Proteomes" id="UP001215598">
    <property type="component" value="Unassembled WGS sequence"/>
</dbReference>
<dbReference type="GO" id="GO:0046872">
    <property type="term" value="F:metal ion binding"/>
    <property type="evidence" value="ECO:0007669"/>
    <property type="project" value="UniProtKB-KW"/>
</dbReference>
<evidence type="ECO:0000256" key="4">
    <source>
        <dbReference type="ARBA" id="ARBA00022833"/>
    </source>
</evidence>
<dbReference type="GO" id="GO:0047596">
    <property type="term" value="F:6-methylsalicylate decarboxylase activity"/>
    <property type="evidence" value="ECO:0007669"/>
    <property type="project" value="UniProtKB-EC"/>
</dbReference>
<accession>A0AAD7JRD1</accession>
<comment type="caution">
    <text evidence="10">The sequence shown here is derived from an EMBL/GenBank/DDBJ whole genome shotgun (WGS) entry which is preliminary data.</text>
</comment>
<evidence type="ECO:0000313" key="11">
    <source>
        <dbReference type="Proteomes" id="UP001215598"/>
    </source>
</evidence>
<dbReference type="AlphaFoldDB" id="A0AAD7JRD1"/>
<organism evidence="10 11">
    <name type="scientific">Mycena metata</name>
    <dbReference type="NCBI Taxonomy" id="1033252"/>
    <lineage>
        <taxon>Eukaryota</taxon>
        <taxon>Fungi</taxon>
        <taxon>Dikarya</taxon>
        <taxon>Basidiomycota</taxon>
        <taxon>Agaricomycotina</taxon>
        <taxon>Agaricomycetes</taxon>
        <taxon>Agaricomycetidae</taxon>
        <taxon>Agaricales</taxon>
        <taxon>Marasmiineae</taxon>
        <taxon>Mycenaceae</taxon>
        <taxon>Mycena</taxon>
    </lineage>
</organism>
<evidence type="ECO:0000256" key="6">
    <source>
        <dbReference type="ARBA" id="ARBA00036832"/>
    </source>
</evidence>
<sequence length="352" mass="39476">MATPKIDVHTHYLTPAYVKALQKSGHVPGPDGLPFTPDWNPEDHLAFMDRNGISKSILSCTGPGTHLIPGDDAFGREVTREVNEFAAELKRKFPTRFGFFASLPLPDIDGALLEIDYVLDQLDADGFVLMSNFHGMYLGDARLAPVYAKLQARKAVVFVHPMTPCHAHAGNNAELTPQRKRDHIPLSDTYIVGMMGESYFTEYFFDSTRTFVDILLSGTASEHPDVTFIVPHCGNALPSILDRALLISSPEKRDFQTKPGAMRELSAHVVKEMFKTQFYFDLSGSPMPNLIHHMLRWTTSERFLYGSDVPFNSWAAAEKLAAIMDSELPKLFGEQEIENIYYGNAERLFETK</sequence>
<evidence type="ECO:0000256" key="2">
    <source>
        <dbReference type="ARBA" id="ARBA00022723"/>
    </source>
</evidence>
<feature type="domain" description="Amidohydrolase-related" evidence="9">
    <location>
        <begin position="6"/>
        <end position="349"/>
    </location>
</feature>
<dbReference type="InterPro" id="IPR032465">
    <property type="entry name" value="ACMSD"/>
</dbReference>
<dbReference type="EC" id="4.1.1.52" evidence="7"/>
<protein>
    <recommendedName>
        <fullName evidence="7">6-methylsalicylate decarboxylase</fullName>
        <ecNumber evidence="7">4.1.1.52</ecNumber>
    </recommendedName>
</protein>
<dbReference type="SUPFAM" id="SSF51556">
    <property type="entry name" value="Metallo-dependent hydrolases"/>
    <property type="match status" value="1"/>
</dbReference>
<comment type="similarity">
    <text evidence="1">Belongs to the metallo-dependent hydrolases superfamily. ACMSD family.</text>
</comment>
<evidence type="ECO:0000313" key="10">
    <source>
        <dbReference type="EMBL" id="KAJ7769938.1"/>
    </source>
</evidence>
<dbReference type="GO" id="GO:0019748">
    <property type="term" value="P:secondary metabolic process"/>
    <property type="evidence" value="ECO:0007669"/>
    <property type="project" value="TreeGrafter"/>
</dbReference>
<keyword evidence="2" id="KW-0479">Metal-binding</keyword>
<dbReference type="Gene3D" id="3.20.20.140">
    <property type="entry name" value="Metal-dependent hydrolases"/>
    <property type="match status" value="1"/>
</dbReference>
<evidence type="ECO:0000256" key="5">
    <source>
        <dbReference type="ARBA" id="ARBA00023239"/>
    </source>
</evidence>
<dbReference type="GO" id="GO:0005829">
    <property type="term" value="C:cytosol"/>
    <property type="evidence" value="ECO:0007669"/>
    <property type="project" value="TreeGrafter"/>
</dbReference>
<dbReference type="Pfam" id="PF04909">
    <property type="entry name" value="Amidohydro_2"/>
    <property type="match status" value="1"/>
</dbReference>
<keyword evidence="4" id="KW-0862">Zinc</keyword>
<evidence type="ECO:0000256" key="7">
    <source>
        <dbReference type="ARBA" id="ARBA00038889"/>
    </source>
</evidence>
<evidence type="ECO:0000259" key="9">
    <source>
        <dbReference type="Pfam" id="PF04909"/>
    </source>
</evidence>
<keyword evidence="3 8" id="KW-0210">Decarboxylase</keyword>
<evidence type="ECO:0000256" key="3">
    <source>
        <dbReference type="ARBA" id="ARBA00022793"/>
    </source>
</evidence>
<dbReference type="InterPro" id="IPR006680">
    <property type="entry name" value="Amidohydro-rel"/>
</dbReference>
<keyword evidence="11" id="KW-1185">Reference proteome</keyword>
<evidence type="ECO:0000256" key="1">
    <source>
        <dbReference type="ARBA" id="ARBA00005871"/>
    </source>
</evidence>
<dbReference type="EMBL" id="JARKIB010000017">
    <property type="protein sequence ID" value="KAJ7769938.1"/>
    <property type="molecule type" value="Genomic_DNA"/>
</dbReference>
<dbReference type="PANTHER" id="PTHR21240">
    <property type="entry name" value="2-AMINO-3-CARBOXYLMUCONATE-6-SEMIALDEHYDE DECARBOXYLASE"/>
    <property type="match status" value="1"/>
</dbReference>
<gene>
    <name evidence="10" type="ORF">B0H16DRAFT_1776901</name>
</gene>
<reference evidence="10" key="1">
    <citation type="submission" date="2023-03" db="EMBL/GenBank/DDBJ databases">
        <title>Massive genome expansion in bonnet fungi (Mycena s.s.) driven by repeated elements and novel gene families across ecological guilds.</title>
        <authorList>
            <consortium name="Lawrence Berkeley National Laboratory"/>
            <person name="Harder C.B."/>
            <person name="Miyauchi S."/>
            <person name="Viragh M."/>
            <person name="Kuo A."/>
            <person name="Thoen E."/>
            <person name="Andreopoulos B."/>
            <person name="Lu D."/>
            <person name="Skrede I."/>
            <person name="Drula E."/>
            <person name="Henrissat B."/>
            <person name="Morin E."/>
            <person name="Kohler A."/>
            <person name="Barry K."/>
            <person name="LaButti K."/>
            <person name="Morin E."/>
            <person name="Salamov A."/>
            <person name="Lipzen A."/>
            <person name="Mereny Z."/>
            <person name="Hegedus B."/>
            <person name="Baldrian P."/>
            <person name="Stursova M."/>
            <person name="Weitz H."/>
            <person name="Taylor A."/>
            <person name="Grigoriev I.V."/>
            <person name="Nagy L.G."/>
            <person name="Martin F."/>
            <person name="Kauserud H."/>
        </authorList>
    </citation>
    <scope>NUCLEOTIDE SEQUENCE</scope>
    <source>
        <strain evidence="10">CBHHK182m</strain>
    </source>
</reference>
<dbReference type="GO" id="GO:0016787">
    <property type="term" value="F:hydrolase activity"/>
    <property type="evidence" value="ECO:0007669"/>
    <property type="project" value="InterPro"/>
</dbReference>